<dbReference type="GO" id="GO:0005886">
    <property type="term" value="C:plasma membrane"/>
    <property type="evidence" value="ECO:0007669"/>
    <property type="project" value="TreeGrafter"/>
</dbReference>
<keyword evidence="4 7" id="KW-0732">Signal</keyword>
<evidence type="ECO:0000313" key="9">
    <source>
        <dbReference type="EMBL" id="TMQ65949.1"/>
    </source>
</evidence>
<comment type="similarity">
    <text evidence="1 7">Belongs to the CcmH/CycL/Ccl2/NrfF family.</text>
</comment>
<feature type="transmembrane region" description="Helical" evidence="7">
    <location>
        <begin position="33"/>
        <end position="51"/>
    </location>
</feature>
<evidence type="ECO:0000256" key="4">
    <source>
        <dbReference type="ARBA" id="ARBA00022729"/>
    </source>
</evidence>
<evidence type="ECO:0000313" key="10">
    <source>
        <dbReference type="Proteomes" id="UP000317691"/>
    </source>
</evidence>
<organism evidence="9 10">
    <name type="scientific">Eiseniibacteriota bacterium</name>
    <dbReference type="NCBI Taxonomy" id="2212470"/>
    <lineage>
        <taxon>Bacteria</taxon>
        <taxon>Candidatus Eiseniibacteriota</taxon>
    </lineage>
</organism>
<keyword evidence="2 7" id="KW-0349">Heme</keyword>
<evidence type="ECO:0000256" key="3">
    <source>
        <dbReference type="ARBA" id="ARBA00022723"/>
    </source>
</evidence>
<comment type="function">
    <text evidence="7">Possible subunit of a heme lyase.</text>
</comment>
<dbReference type="PANTHER" id="PTHR47870">
    <property type="entry name" value="CYTOCHROME C-TYPE BIOGENESIS PROTEIN CCMH"/>
    <property type="match status" value="1"/>
</dbReference>
<dbReference type="Gene3D" id="1.10.8.640">
    <property type="entry name" value="Cytochrome C biogenesis protein"/>
    <property type="match status" value="1"/>
</dbReference>
<evidence type="ECO:0000259" key="8">
    <source>
        <dbReference type="Pfam" id="PF03918"/>
    </source>
</evidence>
<dbReference type="AlphaFoldDB" id="A0A538TQP2"/>
<keyword evidence="7" id="KW-1133">Transmembrane helix</keyword>
<accession>A0A538TQP2</accession>
<dbReference type="CDD" id="cd16378">
    <property type="entry name" value="CcmH_N"/>
    <property type="match status" value="1"/>
</dbReference>
<keyword evidence="3 7" id="KW-0479">Metal-binding</keyword>
<dbReference type="PANTHER" id="PTHR47870:SF1">
    <property type="entry name" value="CYTOCHROME C-TYPE BIOGENESIS PROTEIN CCMH"/>
    <property type="match status" value="1"/>
</dbReference>
<gene>
    <name evidence="9" type="ORF">E6K79_03525</name>
</gene>
<evidence type="ECO:0000256" key="5">
    <source>
        <dbReference type="ARBA" id="ARBA00022748"/>
    </source>
</evidence>
<keyword evidence="5" id="KW-0201">Cytochrome c-type biogenesis</keyword>
<proteinExistence type="inferred from homology"/>
<dbReference type="EMBL" id="VBOZ01000010">
    <property type="protein sequence ID" value="TMQ65949.1"/>
    <property type="molecule type" value="Genomic_DNA"/>
</dbReference>
<evidence type="ECO:0000256" key="2">
    <source>
        <dbReference type="ARBA" id="ARBA00022617"/>
    </source>
</evidence>
<dbReference type="Pfam" id="PF03918">
    <property type="entry name" value="CcmH"/>
    <property type="match status" value="1"/>
</dbReference>
<dbReference type="InterPro" id="IPR005616">
    <property type="entry name" value="CcmH/CycL/Ccl2/NrfF_N"/>
</dbReference>
<comment type="caution">
    <text evidence="9">The sequence shown here is derived from an EMBL/GenBank/DDBJ whole genome shotgun (WGS) entry which is preliminary data.</text>
</comment>
<protein>
    <recommendedName>
        <fullName evidence="7">Cytochrome c-type biogenesis protein</fullName>
    </recommendedName>
</protein>
<dbReference type="InterPro" id="IPR038297">
    <property type="entry name" value="CcmH/CycL/NrfF/Ccl2_sf"/>
</dbReference>
<dbReference type="Proteomes" id="UP000317691">
    <property type="component" value="Unassembled WGS sequence"/>
</dbReference>
<keyword evidence="7" id="KW-0812">Transmembrane</keyword>
<dbReference type="GO" id="GO:0046872">
    <property type="term" value="F:metal ion binding"/>
    <property type="evidence" value="ECO:0007669"/>
    <property type="project" value="UniProtKB-KW"/>
</dbReference>
<evidence type="ECO:0000256" key="7">
    <source>
        <dbReference type="RuleBase" id="RU364112"/>
    </source>
</evidence>
<keyword evidence="7" id="KW-0472">Membrane</keyword>
<dbReference type="InterPro" id="IPR051263">
    <property type="entry name" value="C-type_cytochrome_biogenesis"/>
</dbReference>
<feature type="domain" description="CcmH/CycL/Ccl2/NrfF N-terminal" evidence="8">
    <location>
        <begin position="39"/>
        <end position="163"/>
    </location>
</feature>
<reference evidence="9 10" key="1">
    <citation type="journal article" date="2019" name="Nat. Microbiol.">
        <title>Mediterranean grassland soil C-N compound turnover is dependent on rainfall and depth, and is mediated by genomically divergent microorganisms.</title>
        <authorList>
            <person name="Diamond S."/>
            <person name="Andeer P.F."/>
            <person name="Li Z."/>
            <person name="Crits-Christoph A."/>
            <person name="Burstein D."/>
            <person name="Anantharaman K."/>
            <person name="Lane K.R."/>
            <person name="Thomas B.C."/>
            <person name="Pan C."/>
            <person name="Northen T.R."/>
            <person name="Banfield J.F."/>
        </authorList>
    </citation>
    <scope>NUCLEOTIDE SEQUENCE [LARGE SCALE GENOMIC DNA]</scope>
    <source>
        <strain evidence="9">WS_9</strain>
    </source>
</reference>
<name>A0A538TQP2_UNCEI</name>
<feature type="transmembrane region" description="Helical" evidence="7">
    <location>
        <begin position="136"/>
        <end position="157"/>
    </location>
</feature>
<keyword evidence="6 7" id="KW-0408">Iron</keyword>
<sequence>MAGRDRHGIRHVDRAERPDALEARGEAARMKRAGAAFVVLALLAMPAAWIAPTPGFAVESAAGRKDPARAITSQLICPCSCGEILSGCTCDTGKAMQGFVTDALKSGKGKDQIVASLVAKYGEVIRGAPKAEGFNLIVWIAPFVATAIGFLIAAFVLRRWVGRRRVAVQGPGRTVGGGLIGAPTTADQDLARLRARAEAELKRMGE</sequence>
<dbReference type="GO" id="GO:0017004">
    <property type="term" value="P:cytochrome complex assembly"/>
    <property type="evidence" value="ECO:0007669"/>
    <property type="project" value="UniProtKB-KW"/>
</dbReference>
<evidence type="ECO:0000256" key="1">
    <source>
        <dbReference type="ARBA" id="ARBA00010342"/>
    </source>
</evidence>
<evidence type="ECO:0000256" key="6">
    <source>
        <dbReference type="ARBA" id="ARBA00023004"/>
    </source>
</evidence>